<dbReference type="GO" id="GO:0030239">
    <property type="term" value="P:myofibril assembly"/>
    <property type="evidence" value="ECO:0007669"/>
    <property type="project" value="TreeGrafter"/>
</dbReference>
<dbReference type="SUPFAM" id="SSF52047">
    <property type="entry name" value="RNI-like"/>
    <property type="match status" value="1"/>
</dbReference>
<evidence type="ECO:0000313" key="4">
    <source>
        <dbReference type="EMBL" id="MIC88928.1"/>
    </source>
</evidence>
<sequence>MFTVQEMEWTRTTRTVIKETKSMTSTKLFGKDLSIYDEMDIDELLARLTSEELEQLSKEVDPDDALLPAHQRCKDQTTKLPTGPLNRKHLLEFLERKAKEEADWPEMKPHVPGVIRGKIWKPKDIPKPLDNDEDIALDVGDEFETALEDAEENELVDLAAILGLHSMMNQDQYHASITNKGQTFGARFESIVKASQPKFLPMEPPNPTDVDKSIEQVEKNDQKLKDLNLNNIKNISKEKFSRLFEGLKNNTHLESLSLANTKMTDVSAKVLGDALVDNRTLKTLNVESNFISPPVVRDLVSCLLNTQSIEEFRATNQKPEILGVKIEMEIAKLVEDNKALRRLGISFDVPDARIRVQHHLQRNNDNVRVKRVGGD</sequence>
<dbReference type="EMBL" id="GGNE01000387">
    <property type="protein sequence ID" value="MIC88928.1"/>
    <property type="molecule type" value="Transcribed_RNA"/>
</dbReference>
<organism evidence="4">
    <name type="scientific">Scolopendra viridis</name>
    <name type="common">Giant centipede</name>
    <dbReference type="NCBI Taxonomy" id="118503"/>
    <lineage>
        <taxon>Eukaryota</taxon>
        <taxon>Metazoa</taxon>
        <taxon>Ecdysozoa</taxon>
        <taxon>Arthropoda</taxon>
        <taxon>Myriapoda</taxon>
        <taxon>Chilopoda</taxon>
        <taxon>Pleurostigmophora</taxon>
        <taxon>Scolopendromorpha</taxon>
        <taxon>Scolopendridae</taxon>
        <taxon>Scolopendra</taxon>
    </lineage>
</organism>
<protein>
    <submittedName>
        <fullName evidence="4">Tropomodulin</fullName>
    </submittedName>
</protein>
<dbReference type="PANTHER" id="PTHR10901:SF6">
    <property type="entry name" value="TROPOMODULIN, ISOFORM N"/>
    <property type="match status" value="1"/>
</dbReference>
<dbReference type="Pfam" id="PF03250">
    <property type="entry name" value="Tropomodulin"/>
    <property type="match status" value="1"/>
</dbReference>
<dbReference type="GO" id="GO:0005856">
    <property type="term" value="C:cytoskeleton"/>
    <property type="evidence" value="ECO:0007669"/>
    <property type="project" value="UniProtKB-SubCell"/>
</dbReference>
<dbReference type="InterPro" id="IPR004934">
    <property type="entry name" value="TMOD"/>
</dbReference>
<evidence type="ECO:0000256" key="1">
    <source>
        <dbReference type="ARBA" id="ARBA00004245"/>
    </source>
</evidence>
<proteinExistence type="predicted"/>
<evidence type="ECO:0000256" key="2">
    <source>
        <dbReference type="ARBA" id="ARBA00022490"/>
    </source>
</evidence>
<dbReference type="Gene3D" id="3.80.10.10">
    <property type="entry name" value="Ribonuclease Inhibitor"/>
    <property type="match status" value="1"/>
</dbReference>
<dbReference type="InterPro" id="IPR032675">
    <property type="entry name" value="LRR_dom_sf"/>
</dbReference>
<dbReference type="GO" id="GO:0051694">
    <property type="term" value="P:pointed-end actin filament capping"/>
    <property type="evidence" value="ECO:0007669"/>
    <property type="project" value="InterPro"/>
</dbReference>
<reference evidence="4" key="1">
    <citation type="journal article" date="2018" name="Toxicon">
        <title>Venom-gland transcriptomics and venom proteomics of the giant Florida blue centipede, Scolopendra viridis.</title>
        <authorList>
            <person name="Ward M.J."/>
            <person name="Rokyta D.R."/>
        </authorList>
    </citation>
    <scope>NUCLEOTIDE SEQUENCE</scope>
    <source>
        <tissue evidence="4">Venom gland</tissue>
    </source>
</reference>
<dbReference type="SMART" id="SM00368">
    <property type="entry name" value="LRR_RI"/>
    <property type="match status" value="2"/>
</dbReference>
<dbReference type="GO" id="GO:0030016">
    <property type="term" value="C:myofibril"/>
    <property type="evidence" value="ECO:0007669"/>
    <property type="project" value="TreeGrafter"/>
</dbReference>
<dbReference type="PANTHER" id="PTHR10901">
    <property type="entry name" value="TROPOMODULIN"/>
    <property type="match status" value="1"/>
</dbReference>
<keyword evidence="3" id="KW-0206">Cytoskeleton</keyword>
<dbReference type="AlphaFoldDB" id="A0A4D5RAT5"/>
<dbReference type="GO" id="GO:0007015">
    <property type="term" value="P:actin filament organization"/>
    <property type="evidence" value="ECO:0007669"/>
    <property type="project" value="TreeGrafter"/>
</dbReference>
<accession>A0A4D5RAT5</accession>
<dbReference type="FunFam" id="3.80.10.10:FF:000099">
    <property type="entry name" value="Tropomodulin, isoform C"/>
    <property type="match status" value="1"/>
</dbReference>
<name>A0A4D5RAT5_SCOVI</name>
<keyword evidence="2" id="KW-0963">Cytoplasm</keyword>
<comment type="subcellular location">
    <subcellularLocation>
        <location evidence="1">Cytoplasm</location>
        <location evidence="1">Cytoskeleton</location>
    </subcellularLocation>
</comment>
<evidence type="ECO:0000256" key="3">
    <source>
        <dbReference type="ARBA" id="ARBA00023212"/>
    </source>
</evidence>
<dbReference type="GO" id="GO:0005523">
    <property type="term" value="F:tropomyosin binding"/>
    <property type="evidence" value="ECO:0007669"/>
    <property type="project" value="InterPro"/>
</dbReference>